<feature type="transmembrane region" description="Helical" evidence="6">
    <location>
        <begin position="314"/>
        <end position="332"/>
    </location>
</feature>
<evidence type="ECO:0000256" key="2">
    <source>
        <dbReference type="ARBA" id="ARBA00022475"/>
    </source>
</evidence>
<evidence type="ECO:0000313" key="7">
    <source>
        <dbReference type="EMBL" id="KIY20761.1"/>
    </source>
</evidence>
<evidence type="ECO:0000256" key="5">
    <source>
        <dbReference type="ARBA" id="ARBA00023136"/>
    </source>
</evidence>
<dbReference type="RefSeq" id="WP_044396215.1">
    <property type="nucleotide sequence ID" value="NZ_JXIQ01000187.1"/>
</dbReference>
<dbReference type="AlphaFoldDB" id="A0A0D6Z6W2"/>
<dbReference type="Proteomes" id="UP000032512">
    <property type="component" value="Unassembled WGS sequence"/>
</dbReference>
<keyword evidence="8" id="KW-1185">Reference proteome</keyword>
<proteinExistence type="predicted"/>
<dbReference type="PANTHER" id="PTHR47089">
    <property type="entry name" value="ABC TRANSPORTER, PERMEASE PROTEIN"/>
    <property type="match status" value="1"/>
</dbReference>
<feature type="transmembrane region" description="Helical" evidence="6">
    <location>
        <begin position="186"/>
        <end position="205"/>
    </location>
</feature>
<feature type="transmembrane region" description="Helical" evidence="6">
    <location>
        <begin position="5"/>
        <end position="27"/>
    </location>
</feature>
<comment type="caution">
    <text evidence="7">The sequence shown here is derived from an EMBL/GenBank/DDBJ whole genome shotgun (WGS) entry which is preliminary data.</text>
</comment>
<sequence>MRHTIVSIISILLGLVAGGILMLFIGSNPIEGYSYLLQGALKNLERIGNTFATATPLIFTGLSVAFAFRTGLFNIGASGQMLIGGLMASAVGLTYDFSRPVLLALMILVGMLGGALWAFVPGLLKAKFNVHEVVSTIMMNWIAYWTVYYVIPGYFKGEFLETESKKLSESATLRTPWLTDMFQGSYINLGLFLGVIAVIIVAFIIDKTTLGYELKAVGFNRFAAEYAGMKVNRNIILSMLISGGLAGLGGVVLYTGNASSIQIGILPAQGYDGIAVALLGANNPIGVFFAAVLFGILYSGTGFMNAMTEIPPELANTIIAIIIYFAATSVLIERSLNKLKKKSSNRKEKSGPVVEKGDS</sequence>
<dbReference type="PATRIC" id="fig|285983.3.peg.2983"/>
<dbReference type="InterPro" id="IPR001851">
    <property type="entry name" value="ABC_transp_permease"/>
</dbReference>
<organism evidence="7 8">
    <name type="scientific">Mesobacillus subterraneus</name>
    <dbReference type="NCBI Taxonomy" id="285983"/>
    <lineage>
        <taxon>Bacteria</taxon>
        <taxon>Bacillati</taxon>
        <taxon>Bacillota</taxon>
        <taxon>Bacilli</taxon>
        <taxon>Bacillales</taxon>
        <taxon>Bacillaceae</taxon>
        <taxon>Mesobacillus</taxon>
    </lineage>
</organism>
<feature type="transmembrane region" description="Helical" evidence="6">
    <location>
        <begin position="287"/>
        <end position="308"/>
    </location>
</feature>
<keyword evidence="5 6" id="KW-0472">Membrane</keyword>
<feature type="transmembrane region" description="Helical" evidence="6">
    <location>
        <begin position="75"/>
        <end position="95"/>
    </location>
</feature>
<dbReference type="PANTHER" id="PTHR47089:SF1">
    <property type="entry name" value="GUANOSINE ABC TRANSPORTER PERMEASE PROTEIN NUPP"/>
    <property type="match status" value="1"/>
</dbReference>
<feature type="transmembrane region" description="Helical" evidence="6">
    <location>
        <begin position="235"/>
        <end position="255"/>
    </location>
</feature>
<dbReference type="GO" id="GO:0022857">
    <property type="term" value="F:transmembrane transporter activity"/>
    <property type="evidence" value="ECO:0007669"/>
    <property type="project" value="InterPro"/>
</dbReference>
<feature type="transmembrane region" description="Helical" evidence="6">
    <location>
        <begin position="101"/>
        <end position="120"/>
    </location>
</feature>
<gene>
    <name evidence="7" type="ORF">UB32_17535</name>
</gene>
<dbReference type="EMBL" id="JXIQ01000187">
    <property type="protein sequence ID" value="KIY20761.1"/>
    <property type="molecule type" value="Genomic_DNA"/>
</dbReference>
<evidence type="ECO:0000256" key="6">
    <source>
        <dbReference type="SAM" id="Phobius"/>
    </source>
</evidence>
<dbReference type="OrthoDB" id="45037at2"/>
<keyword evidence="2" id="KW-1003">Cell membrane</keyword>
<keyword evidence="3 6" id="KW-0812">Transmembrane</keyword>
<keyword evidence="4 6" id="KW-1133">Transmembrane helix</keyword>
<comment type="subcellular location">
    <subcellularLocation>
        <location evidence="1">Cell membrane</location>
        <topology evidence="1">Multi-pass membrane protein</topology>
    </subcellularLocation>
</comment>
<feature type="transmembrane region" description="Helical" evidence="6">
    <location>
        <begin position="47"/>
        <end position="68"/>
    </location>
</feature>
<evidence type="ECO:0000256" key="1">
    <source>
        <dbReference type="ARBA" id="ARBA00004651"/>
    </source>
</evidence>
<evidence type="ECO:0000256" key="3">
    <source>
        <dbReference type="ARBA" id="ARBA00022692"/>
    </source>
</evidence>
<protein>
    <submittedName>
        <fullName evidence="7">Sugar ABC transporter permease</fullName>
    </submittedName>
</protein>
<dbReference type="GO" id="GO:0005886">
    <property type="term" value="C:plasma membrane"/>
    <property type="evidence" value="ECO:0007669"/>
    <property type="project" value="UniProtKB-SubCell"/>
</dbReference>
<accession>A0A0D6Z6W2</accession>
<dbReference type="CDD" id="cd06580">
    <property type="entry name" value="TM_PBP1_transp_TpRbsC_like"/>
    <property type="match status" value="1"/>
</dbReference>
<evidence type="ECO:0000313" key="8">
    <source>
        <dbReference type="Proteomes" id="UP000032512"/>
    </source>
</evidence>
<feature type="transmembrane region" description="Helical" evidence="6">
    <location>
        <begin position="132"/>
        <end position="151"/>
    </location>
</feature>
<evidence type="ECO:0000256" key="4">
    <source>
        <dbReference type="ARBA" id="ARBA00022989"/>
    </source>
</evidence>
<name>A0A0D6Z6W2_9BACI</name>
<reference evidence="7 8" key="1">
    <citation type="submission" date="2015-01" db="EMBL/GenBank/DDBJ databases">
        <title>Draft genome sequences of the supercritical CO2 tolerant bacteria Bacillus subterraneus MITOT1 and Bacillus cereus MIT0214.</title>
        <authorList>
            <person name="Peet K.C."/>
            <person name="Thompson J.R."/>
        </authorList>
    </citation>
    <scope>NUCLEOTIDE SEQUENCE [LARGE SCALE GENOMIC DNA]</scope>
    <source>
        <strain evidence="7 8">MITOT1</strain>
    </source>
</reference>
<dbReference type="Pfam" id="PF02653">
    <property type="entry name" value="BPD_transp_2"/>
    <property type="match status" value="1"/>
</dbReference>